<keyword evidence="4" id="KW-1185">Reference proteome</keyword>
<evidence type="ECO:0000313" key="4">
    <source>
        <dbReference type="Proteomes" id="UP000078237"/>
    </source>
</evidence>
<dbReference type="Proteomes" id="UP000078237">
    <property type="component" value="Unassembled WGS sequence"/>
</dbReference>
<evidence type="ECO:0000256" key="1">
    <source>
        <dbReference type="SAM" id="MobiDB-lite"/>
    </source>
</evidence>
<proteinExistence type="predicted"/>
<sequence>MTDAKTATSPLFGRLKLIQHAKRRAQPPPKQIAPVRHKHTPAKTCKARSPKMPAINTAVVARDTFSHIAKRNWASEEPGVIVVFCIVFIVAVGLIALFIHKKLAARREKRQQVV</sequence>
<organism evidence="3 4">
    <name type="scientific">Madurella mycetomatis</name>
    <dbReference type="NCBI Taxonomy" id="100816"/>
    <lineage>
        <taxon>Eukaryota</taxon>
        <taxon>Fungi</taxon>
        <taxon>Dikarya</taxon>
        <taxon>Ascomycota</taxon>
        <taxon>Pezizomycotina</taxon>
        <taxon>Sordariomycetes</taxon>
        <taxon>Sordariomycetidae</taxon>
        <taxon>Sordariales</taxon>
        <taxon>Sordariales incertae sedis</taxon>
        <taxon>Madurella</taxon>
    </lineage>
</organism>
<keyword evidence="2" id="KW-0812">Transmembrane</keyword>
<dbReference type="EMBL" id="LCTW02000091">
    <property type="protein sequence ID" value="KXX79305.1"/>
    <property type="molecule type" value="Genomic_DNA"/>
</dbReference>
<gene>
    <name evidence="3" type="ORF">MMYC01_203250</name>
</gene>
<keyword evidence="2" id="KW-0472">Membrane</keyword>
<feature type="region of interest" description="Disordered" evidence="1">
    <location>
        <begin position="21"/>
        <end position="49"/>
    </location>
</feature>
<reference evidence="3 4" key="1">
    <citation type="journal article" date="2016" name="Genome Announc.">
        <title>Genome Sequence of Madurella mycetomatis mm55, Isolated from a Human Mycetoma Case in Sudan.</title>
        <authorList>
            <person name="Smit S."/>
            <person name="Derks M.F."/>
            <person name="Bervoets S."/>
            <person name="Fahal A."/>
            <person name="van Leeuwen W."/>
            <person name="van Belkum A."/>
            <person name="van de Sande W.W."/>
        </authorList>
    </citation>
    <scope>NUCLEOTIDE SEQUENCE [LARGE SCALE GENOMIC DNA]</scope>
    <source>
        <strain evidence="4">mm55</strain>
    </source>
</reference>
<dbReference type="AlphaFoldDB" id="A0A175W701"/>
<evidence type="ECO:0000313" key="3">
    <source>
        <dbReference type="EMBL" id="KXX79305.1"/>
    </source>
</evidence>
<comment type="caution">
    <text evidence="3">The sequence shown here is derived from an EMBL/GenBank/DDBJ whole genome shotgun (WGS) entry which is preliminary data.</text>
</comment>
<dbReference type="VEuPathDB" id="FungiDB:MMYC01_203250"/>
<dbReference type="STRING" id="100816.A0A175W701"/>
<dbReference type="OrthoDB" id="5402816at2759"/>
<name>A0A175W701_9PEZI</name>
<feature type="compositionally biased region" description="Basic residues" evidence="1">
    <location>
        <begin position="35"/>
        <end position="49"/>
    </location>
</feature>
<protein>
    <submittedName>
        <fullName evidence="3">Uncharacterized protein</fullName>
    </submittedName>
</protein>
<evidence type="ECO:0000256" key="2">
    <source>
        <dbReference type="SAM" id="Phobius"/>
    </source>
</evidence>
<keyword evidence="2" id="KW-1133">Transmembrane helix</keyword>
<feature type="transmembrane region" description="Helical" evidence="2">
    <location>
        <begin position="80"/>
        <end position="100"/>
    </location>
</feature>
<accession>A0A175W701</accession>